<keyword evidence="1" id="KW-1133">Transmembrane helix</keyword>
<dbReference type="Proteomes" id="UP001596472">
    <property type="component" value="Unassembled WGS sequence"/>
</dbReference>
<comment type="caution">
    <text evidence="3">The sequence shown here is derived from an EMBL/GenBank/DDBJ whole genome shotgun (WGS) entry which is preliminary data.</text>
</comment>
<gene>
    <name evidence="3" type="ORF">ACFQY0_00350</name>
</gene>
<evidence type="ECO:0000313" key="4">
    <source>
        <dbReference type="Proteomes" id="UP001596472"/>
    </source>
</evidence>
<name>A0ABW2KZU2_9BACT</name>
<evidence type="ECO:0000256" key="2">
    <source>
        <dbReference type="SAM" id="SignalP"/>
    </source>
</evidence>
<keyword evidence="4" id="KW-1185">Reference proteome</keyword>
<keyword evidence="2" id="KW-0732">Signal</keyword>
<sequence length="220" mass="24711">MRRIAIVSFLLCLPAQAGMTVITLTDAAKARLDVLSFFIVAYLLLGLAVKGLWNSLAKSSEKMPRLNYRRALALLLLSGLFLYVILTMISGARELLTPGAWEKQGVGYRLREASDTFETKEQRHQRLSKLRDAIWSHAEAHQGKPPSGPFSGEVPLSSWRLSDGNFYAYLKPETIGTGHEVLIYEPASSGPRRFILFTDGSIEDWAEGKLNSELKKRWER</sequence>
<keyword evidence="1" id="KW-0812">Transmembrane</keyword>
<protein>
    <submittedName>
        <fullName evidence="3">Uncharacterized protein</fullName>
    </submittedName>
</protein>
<feature type="chain" id="PRO_5045221368" evidence="2">
    <location>
        <begin position="18"/>
        <end position="220"/>
    </location>
</feature>
<keyword evidence="1" id="KW-0472">Membrane</keyword>
<proteinExistence type="predicted"/>
<organism evidence="3 4">
    <name type="scientific">Haloferula chungangensis</name>
    <dbReference type="NCBI Taxonomy" id="1048331"/>
    <lineage>
        <taxon>Bacteria</taxon>
        <taxon>Pseudomonadati</taxon>
        <taxon>Verrucomicrobiota</taxon>
        <taxon>Verrucomicrobiia</taxon>
        <taxon>Verrucomicrobiales</taxon>
        <taxon>Verrucomicrobiaceae</taxon>
        <taxon>Haloferula</taxon>
    </lineage>
</organism>
<reference evidence="4" key="1">
    <citation type="journal article" date="2019" name="Int. J. Syst. Evol. Microbiol.">
        <title>The Global Catalogue of Microorganisms (GCM) 10K type strain sequencing project: providing services to taxonomists for standard genome sequencing and annotation.</title>
        <authorList>
            <consortium name="The Broad Institute Genomics Platform"/>
            <consortium name="The Broad Institute Genome Sequencing Center for Infectious Disease"/>
            <person name="Wu L."/>
            <person name="Ma J."/>
        </authorList>
    </citation>
    <scope>NUCLEOTIDE SEQUENCE [LARGE SCALE GENOMIC DNA]</scope>
    <source>
        <strain evidence="4">CGMCC 4.1467</strain>
    </source>
</reference>
<evidence type="ECO:0000313" key="3">
    <source>
        <dbReference type="EMBL" id="MFC7335609.1"/>
    </source>
</evidence>
<feature type="transmembrane region" description="Helical" evidence="1">
    <location>
        <begin position="37"/>
        <end position="56"/>
    </location>
</feature>
<dbReference type="EMBL" id="JBHTBS010000001">
    <property type="protein sequence ID" value="MFC7335609.1"/>
    <property type="molecule type" value="Genomic_DNA"/>
</dbReference>
<accession>A0ABW2KZU2</accession>
<feature type="transmembrane region" description="Helical" evidence="1">
    <location>
        <begin position="68"/>
        <end position="89"/>
    </location>
</feature>
<evidence type="ECO:0000256" key="1">
    <source>
        <dbReference type="SAM" id="Phobius"/>
    </source>
</evidence>
<feature type="signal peptide" evidence="2">
    <location>
        <begin position="1"/>
        <end position="17"/>
    </location>
</feature>